<dbReference type="EMBL" id="JBHSFY010000010">
    <property type="protein sequence ID" value="MFC4478698.1"/>
    <property type="molecule type" value="Genomic_DNA"/>
</dbReference>
<comment type="caution">
    <text evidence="1">The sequence shown here is derived from an EMBL/GenBank/DDBJ whole genome shotgun (WGS) entry which is preliminary data.</text>
</comment>
<accession>A0ABV8ZIC1</accession>
<keyword evidence="2" id="KW-1185">Reference proteome</keyword>
<dbReference type="Proteomes" id="UP001596003">
    <property type="component" value="Unassembled WGS sequence"/>
</dbReference>
<protein>
    <submittedName>
        <fullName evidence="1">Uncharacterized protein</fullName>
    </submittedName>
</protein>
<organism evidence="1 2">
    <name type="scientific">Flavobacterium chungangensis</name>
    <dbReference type="NCBI Taxonomy" id="2708132"/>
    <lineage>
        <taxon>Bacteria</taxon>
        <taxon>Pseudomonadati</taxon>
        <taxon>Bacteroidota</taxon>
        <taxon>Flavobacteriia</taxon>
        <taxon>Flavobacteriales</taxon>
        <taxon>Flavobacteriaceae</taxon>
        <taxon>Flavobacterium</taxon>
    </lineage>
</organism>
<gene>
    <name evidence="1" type="ORF">ACFO3N_16610</name>
</gene>
<sequence>MINFFMQCGKSIKTCINYIRKNGGILQKFAVNQSDDRGIFTKIRLIHLFASALAGKSSKECNTLEQKPNPI</sequence>
<reference evidence="2" key="1">
    <citation type="journal article" date="2019" name="Int. J. Syst. Evol. Microbiol.">
        <title>The Global Catalogue of Microorganisms (GCM) 10K type strain sequencing project: providing services to taxonomists for standard genome sequencing and annotation.</title>
        <authorList>
            <consortium name="The Broad Institute Genomics Platform"/>
            <consortium name="The Broad Institute Genome Sequencing Center for Infectious Disease"/>
            <person name="Wu L."/>
            <person name="Ma J."/>
        </authorList>
    </citation>
    <scope>NUCLEOTIDE SEQUENCE [LARGE SCALE GENOMIC DNA]</scope>
    <source>
        <strain evidence="2">NBRC 103627</strain>
    </source>
</reference>
<evidence type="ECO:0000313" key="1">
    <source>
        <dbReference type="EMBL" id="MFC4478698.1"/>
    </source>
</evidence>
<proteinExistence type="predicted"/>
<name>A0ABV8ZIC1_9FLAO</name>
<evidence type="ECO:0000313" key="2">
    <source>
        <dbReference type="Proteomes" id="UP001596003"/>
    </source>
</evidence>
<dbReference type="RefSeq" id="WP_379799537.1">
    <property type="nucleotide sequence ID" value="NZ_JBHSFY010000010.1"/>
</dbReference>